<dbReference type="EMBL" id="JBHSSB010000001">
    <property type="protein sequence ID" value="MFC6293646.1"/>
    <property type="molecule type" value="Genomic_DNA"/>
</dbReference>
<dbReference type="Proteomes" id="UP001596227">
    <property type="component" value="Unassembled WGS sequence"/>
</dbReference>
<reference evidence="2" key="1">
    <citation type="journal article" date="2019" name="Int. J. Syst. Evol. Microbiol.">
        <title>The Global Catalogue of Microorganisms (GCM) 10K type strain sequencing project: providing services to taxonomists for standard genome sequencing and annotation.</title>
        <authorList>
            <consortium name="The Broad Institute Genomics Platform"/>
            <consortium name="The Broad Institute Genome Sequencing Center for Infectious Disease"/>
            <person name="Wu L."/>
            <person name="Ma J."/>
        </authorList>
    </citation>
    <scope>NUCLEOTIDE SEQUENCE [LARGE SCALE GENOMIC DNA]</scope>
    <source>
        <strain evidence="2">CCM 8934</strain>
    </source>
</reference>
<dbReference type="RefSeq" id="WP_379857074.1">
    <property type="nucleotide sequence ID" value="NZ_JBHSSB010000001.1"/>
</dbReference>
<comment type="caution">
    <text evidence="1">The sequence shown here is derived from an EMBL/GenBank/DDBJ whole genome shotgun (WGS) entry which is preliminary data.</text>
</comment>
<organism evidence="1 2">
    <name type="scientific">Lactiplantibacillus daoliensis</name>
    <dbReference type="NCBI Taxonomy" id="2559916"/>
    <lineage>
        <taxon>Bacteria</taxon>
        <taxon>Bacillati</taxon>
        <taxon>Bacillota</taxon>
        <taxon>Bacilli</taxon>
        <taxon>Lactobacillales</taxon>
        <taxon>Lactobacillaceae</taxon>
        <taxon>Lactiplantibacillus</taxon>
    </lineage>
</organism>
<accession>A0ABW1UC57</accession>
<sequence length="123" mass="14385">MNDFITINTLFRIGVVPKSKGVGSELKRKIKNLVVYVKYYCNMSVNQLLDLYEEFVDHFHLESKHFKEIAAALKNFEIQQQSAIKKFLSSDKPNSFAHDTYGIPNEYFGFREKITKTDYSFDN</sequence>
<keyword evidence="2" id="KW-1185">Reference proteome</keyword>
<gene>
    <name evidence="1" type="ORF">ACFQH1_00055</name>
</gene>
<protein>
    <submittedName>
        <fullName evidence="1">Uncharacterized protein</fullName>
    </submittedName>
</protein>
<evidence type="ECO:0000313" key="2">
    <source>
        <dbReference type="Proteomes" id="UP001596227"/>
    </source>
</evidence>
<evidence type="ECO:0000313" key="1">
    <source>
        <dbReference type="EMBL" id="MFC6293646.1"/>
    </source>
</evidence>
<name>A0ABW1UC57_9LACO</name>
<proteinExistence type="predicted"/>